<dbReference type="AlphaFoldDB" id="A0A521ER49"/>
<dbReference type="Proteomes" id="UP000320300">
    <property type="component" value="Unassembled WGS sequence"/>
</dbReference>
<dbReference type="EMBL" id="FXTN01000009">
    <property type="protein sequence ID" value="SMO86406.1"/>
    <property type="molecule type" value="Genomic_DNA"/>
</dbReference>
<organism evidence="1 2">
    <name type="scientific">Pedobacter westerhofensis</name>
    <dbReference type="NCBI Taxonomy" id="425512"/>
    <lineage>
        <taxon>Bacteria</taxon>
        <taxon>Pseudomonadati</taxon>
        <taxon>Bacteroidota</taxon>
        <taxon>Sphingobacteriia</taxon>
        <taxon>Sphingobacteriales</taxon>
        <taxon>Sphingobacteriaceae</taxon>
        <taxon>Pedobacter</taxon>
    </lineage>
</organism>
<proteinExistence type="predicted"/>
<evidence type="ECO:0000313" key="2">
    <source>
        <dbReference type="Proteomes" id="UP000320300"/>
    </source>
</evidence>
<name>A0A521ER49_9SPHI</name>
<keyword evidence="2" id="KW-1185">Reference proteome</keyword>
<protein>
    <submittedName>
        <fullName evidence="1">Uncharacterized protein</fullName>
    </submittedName>
</protein>
<sequence length="172" mass="19903">MFLLLTVLFFESCDSAAPKKQASVLQYFDLKGFMDGEVKRLEKLDPEIDKSVRVNNTEERKKLKIANWQKELSAFSEADINKSAWAGLFTSDQTSLSKTYTADNDKVPVKLLNIQYRAGKIFKIQILNSNSNSLYTSNDTLSYYPDSLYEIRKTQHIRLLNQKNYRISGRFH</sequence>
<evidence type="ECO:0000313" key="1">
    <source>
        <dbReference type="EMBL" id="SMO86406.1"/>
    </source>
</evidence>
<accession>A0A521ER49</accession>
<gene>
    <name evidence="1" type="ORF">SAMN06265348_10922</name>
</gene>
<reference evidence="1 2" key="1">
    <citation type="submission" date="2017-05" db="EMBL/GenBank/DDBJ databases">
        <authorList>
            <person name="Varghese N."/>
            <person name="Submissions S."/>
        </authorList>
    </citation>
    <scope>NUCLEOTIDE SEQUENCE [LARGE SCALE GENOMIC DNA]</scope>
    <source>
        <strain evidence="1 2">DSM 19036</strain>
    </source>
</reference>